<dbReference type="GO" id="GO:0050660">
    <property type="term" value="F:flavin adenine dinucleotide binding"/>
    <property type="evidence" value="ECO:0007669"/>
    <property type="project" value="TreeGrafter"/>
</dbReference>
<feature type="domain" description="Thiamine pyrophosphate enzyme TPP-binding" evidence="7">
    <location>
        <begin position="388"/>
        <end position="499"/>
    </location>
</feature>
<evidence type="ECO:0000256" key="2">
    <source>
        <dbReference type="ARBA" id="ARBA00007812"/>
    </source>
</evidence>
<dbReference type="Pfam" id="PF02775">
    <property type="entry name" value="TPP_enzyme_C"/>
    <property type="match status" value="1"/>
</dbReference>
<evidence type="ECO:0000256" key="1">
    <source>
        <dbReference type="ARBA" id="ARBA00001964"/>
    </source>
</evidence>
<dbReference type="InterPro" id="IPR029035">
    <property type="entry name" value="DHS-like_NAD/FAD-binding_dom"/>
</dbReference>
<dbReference type="InterPro" id="IPR012001">
    <property type="entry name" value="Thiamin_PyroP_enz_TPP-bd_dom"/>
</dbReference>
<dbReference type="CDD" id="cd07035">
    <property type="entry name" value="TPP_PYR_POX_like"/>
    <property type="match status" value="1"/>
</dbReference>
<keyword evidence="3 4" id="KW-0786">Thiamine pyrophosphate</keyword>
<dbReference type="InterPro" id="IPR012000">
    <property type="entry name" value="Thiamin_PyroP_enz_cen_dom"/>
</dbReference>
<comment type="similarity">
    <text evidence="2 4">Belongs to the TPP enzyme family.</text>
</comment>
<feature type="domain" description="Thiamine pyrophosphate enzyme N-terminal TPP-binding" evidence="8">
    <location>
        <begin position="60"/>
        <end position="114"/>
    </location>
</feature>
<reference evidence="10" key="1">
    <citation type="journal article" date="2010" name="Genome Res.">
        <title>Population genomic sequencing of Coccidioides fungi reveals recent hybridization and transposon control.</title>
        <authorList>
            <person name="Neafsey D.E."/>
            <person name="Barker B.M."/>
            <person name="Sharpton T.J."/>
            <person name="Stajich J.E."/>
            <person name="Park D.J."/>
            <person name="Whiston E."/>
            <person name="Hung C.-Y."/>
            <person name="McMahan C."/>
            <person name="White J."/>
            <person name="Sykes S."/>
            <person name="Heiman D."/>
            <person name="Young S."/>
            <person name="Zeng Q."/>
            <person name="Abouelleil A."/>
            <person name="Aftuck L."/>
            <person name="Bessette D."/>
            <person name="Brown A."/>
            <person name="FitzGerald M."/>
            <person name="Lui A."/>
            <person name="Macdonald J.P."/>
            <person name="Priest M."/>
            <person name="Orbach M.J."/>
            <person name="Galgiani J.N."/>
            <person name="Kirkland T.N."/>
            <person name="Cole G.T."/>
            <person name="Birren B.W."/>
            <person name="Henn M.R."/>
            <person name="Taylor J.W."/>
            <person name="Rounsley S.D."/>
        </authorList>
    </citation>
    <scope>NUCLEOTIDE SEQUENCE [LARGE SCALE GENOMIC DNA]</scope>
    <source>
        <strain evidence="10">RMSCC 2394</strain>
    </source>
</reference>
<dbReference type="InterPro" id="IPR045229">
    <property type="entry name" value="TPP_enz"/>
</dbReference>
<dbReference type="GO" id="GO:0016829">
    <property type="term" value="F:lyase activity"/>
    <property type="evidence" value="ECO:0007669"/>
    <property type="project" value="UniProtKB-KW"/>
</dbReference>
<evidence type="ECO:0000256" key="3">
    <source>
        <dbReference type="ARBA" id="ARBA00023052"/>
    </source>
</evidence>
<name>A0A0J6YIB0_COCIT</name>
<dbReference type="Gene3D" id="3.40.50.970">
    <property type="match status" value="2"/>
</dbReference>
<dbReference type="GO" id="GO:0030976">
    <property type="term" value="F:thiamine pyrophosphate binding"/>
    <property type="evidence" value="ECO:0007669"/>
    <property type="project" value="InterPro"/>
</dbReference>
<organism evidence="9 10">
    <name type="scientific">Coccidioides immitis RMSCC 2394</name>
    <dbReference type="NCBI Taxonomy" id="404692"/>
    <lineage>
        <taxon>Eukaryota</taxon>
        <taxon>Fungi</taxon>
        <taxon>Dikarya</taxon>
        <taxon>Ascomycota</taxon>
        <taxon>Pezizomycotina</taxon>
        <taxon>Eurotiomycetes</taxon>
        <taxon>Eurotiomycetidae</taxon>
        <taxon>Onygenales</taxon>
        <taxon>Onygenaceae</taxon>
        <taxon>Coccidioides</taxon>
    </lineage>
</organism>
<dbReference type="GO" id="GO:0009097">
    <property type="term" value="P:isoleucine biosynthetic process"/>
    <property type="evidence" value="ECO:0007669"/>
    <property type="project" value="TreeGrafter"/>
</dbReference>
<dbReference type="AlphaFoldDB" id="A0A0J6YIB0"/>
<evidence type="ECO:0000259" key="8">
    <source>
        <dbReference type="Pfam" id="PF02776"/>
    </source>
</evidence>
<dbReference type="STRING" id="404692.A0A0J6YIB0"/>
<dbReference type="GO" id="GO:0000287">
    <property type="term" value="F:magnesium ion binding"/>
    <property type="evidence" value="ECO:0007669"/>
    <property type="project" value="InterPro"/>
</dbReference>
<sequence length="597" mass="63666">MPRNAEFYSTDDARIQSAPFGGCLALTFKTSHSRAEVEIPRVCGGDLLAQSLKYLGVTDVKVGVCFVTANSGYSNGLPGLATAYADRSSIFCITSSAPLRDAENNSLQGSIDQVVVAKPLTKFAHRITHAEDIPRLVSHAFRNSVAGPAGPVLIDFPIDVLFSPVHQSRISWGSISSPIPYPSGPHKDAIEEALNILKQPTRPVIIVRTGARSQNKYSAFVPISQPLNGGNATNLALLRAIGYPPPDAIILLGARTGMYLAGRSGAIIPKEGCKVIQVDLDGGEIGRSLPIDLGIVSDVGQVLIALNEALSKSEIRVQKEWVKVATSIKSVQSRHEQEPTGISPGCPHPFHALKQFFSSLKPGSIICTDGGECEPWASHCIALASPHAAIAAPDRQIINVQGDGSAGFHFMDLDTYARFQLNIMTVVINNYCWGMSSNGQDLIYGTENPARPISSLSPATAFEIVAKGLGNESARVDSIDDIQKPVEELSAVEGPSCINLIFGDEQGRPETGNQPVAEAPICDIEQLNQTTGVPCIFQLGDVERSSQPEKVVPAPRQTSGSGSMQIICYIIRRCGSGPGRARRGGESRFPVPGFSAR</sequence>
<dbReference type="PANTHER" id="PTHR18968:SF166">
    <property type="entry name" value="2-HYDROXYACYL-COA LYASE 2"/>
    <property type="match status" value="1"/>
</dbReference>
<dbReference type="InterPro" id="IPR011766">
    <property type="entry name" value="TPP_enzyme_TPP-bd"/>
</dbReference>
<dbReference type="GO" id="GO:0005948">
    <property type="term" value="C:acetolactate synthase complex"/>
    <property type="evidence" value="ECO:0007669"/>
    <property type="project" value="TreeGrafter"/>
</dbReference>
<accession>A0A0J6YIB0</accession>
<proteinExistence type="inferred from homology"/>
<gene>
    <name evidence="9" type="ORF">CIRG_06330</name>
</gene>
<feature type="domain" description="Thiamine pyrophosphate enzyme central" evidence="6">
    <location>
        <begin position="246"/>
        <end position="306"/>
    </location>
</feature>
<evidence type="ECO:0000313" key="9">
    <source>
        <dbReference type="EMBL" id="KMP06648.1"/>
    </source>
</evidence>
<dbReference type="GO" id="GO:0003984">
    <property type="term" value="F:acetolactate synthase activity"/>
    <property type="evidence" value="ECO:0007669"/>
    <property type="project" value="TreeGrafter"/>
</dbReference>
<keyword evidence="9" id="KW-0456">Lyase</keyword>
<dbReference type="GO" id="GO:0009099">
    <property type="term" value="P:L-valine biosynthetic process"/>
    <property type="evidence" value="ECO:0007669"/>
    <property type="project" value="TreeGrafter"/>
</dbReference>
<evidence type="ECO:0000313" key="10">
    <source>
        <dbReference type="Proteomes" id="UP000054565"/>
    </source>
</evidence>
<comment type="cofactor">
    <cofactor evidence="1">
        <name>thiamine diphosphate</name>
        <dbReference type="ChEBI" id="CHEBI:58937"/>
    </cofactor>
</comment>
<dbReference type="Pfam" id="PF02776">
    <property type="entry name" value="TPP_enzyme_N"/>
    <property type="match status" value="1"/>
</dbReference>
<dbReference type="Gene3D" id="3.40.50.1220">
    <property type="entry name" value="TPP-binding domain"/>
    <property type="match status" value="1"/>
</dbReference>
<dbReference type="Proteomes" id="UP000054565">
    <property type="component" value="Unassembled WGS sequence"/>
</dbReference>
<dbReference type="Pfam" id="PF00205">
    <property type="entry name" value="TPP_enzyme_M"/>
    <property type="match status" value="1"/>
</dbReference>
<evidence type="ECO:0000256" key="5">
    <source>
        <dbReference type="SAM" id="MobiDB-lite"/>
    </source>
</evidence>
<dbReference type="EMBL" id="DS028096">
    <property type="protein sequence ID" value="KMP06648.1"/>
    <property type="molecule type" value="Genomic_DNA"/>
</dbReference>
<feature type="region of interest" description="Disordered" evidence="5">
    <location>
        <begin position="577"/>
        <end position="597"/>
    </location>
</feature>
<evidence type="ECO:0000259" key="7">
    <source>
        <dbReference type="Pfam" id="PF02775"/>
    </source>
</evidence>
<dbReference type="PANTHER" id="PTHR18968">
    <property type="entry name" value="THIAMINE PYROPHOSPHATE ENZYMES"/>
    <property type="match status" value="1"/>
</dbReference>
<protein>
    <submittedName>
        <fullName evidence="9">Benzaldehyde lyase</fullName>
    </submittedName>
</protein>
<evidence type="ECO:0000259" key="6">
    <source>
        <dbReference type="Pfam" id="PF00205"/>
    </source>
</evidence>
<dbReference type="InterPro" id="IPR029061">
    <property type="entry name" value="THDP-binding"/>
</dbReference>
<dbReference type="SUPFAM" id="SSF52467">
    <property type="entry name" value="DHS-like NAD/FAD-binding domain"/>
    <property type="match status" value="1"/>
</dbReference>
<evidence type="ECO:0000256" key="4">
    <source>
        <dbReference type="RuleBase" id="RU362132"/>
    </source>
</evidence>
<dbReference type="SUPFAM" id="SSF52518">
    <property type="entry name" value="Thiamin diphosphate-binding fold (THDP-binding)"/>
    <property type="match status" value="2"/>
</dbReference>
<dbReference type="OrthoDB" id="10006023at2759"/>